<feature type="transmembrane region" description="Helical" evidence="1">
    <location>
        <begin position="530"/>
        <end position="550"/>
    </location>
</feature>
<evidence type="ECO:0000313" key="4">
    <source>
        <dbReference type="Proteomes" id="UP000218113"/>
    </source>
</evidence>
<organism evidence="3 4">
    <name type="scientific">SAR324 cluster bacterium</name>
    <dbReference type="NCBI Taxonomy" id="2024889"/>
    <lineage>
        <taxon>Bacteria</taxon>
        <taxon>Deltaproteobacteria</taxon>
        <taxon>SAR324 cluster</taxon>
    </lineage>
</organism>
<dbReference type="PANTHER" id="PTHR36442">
    <property type="entry name" value="CYCLIC-DI-AMP PHOSPHODIESTERASE PGPH"/>
    <property type="match status" value="1"/>
</dbReference>
<dbReference type="Pfam" id="PF01966">
    <property type="entry name" value="HD"/>
    <property type="match status" value="1"/>
</dbReference>
<dbReference type="PANTHER" id="PTHR36442:SF1">
    <property type="entry name" value="CYCLIC-DI-AMP PHOSPHODIESTERASE PGPH"/>
    <property type="match status" value="1"/>
</dbReference>
<gene>
    <name evidence="3" type="ORF">COB67_12580</name>
</gene>
<keyword evidence="1" id="KW-0472">Membrane</keyword>
<dbReference type="InterPro" id="IPR052722">
    <property type="entry name" value="PgpH_phosphodiesterase"/>
</dbReference>
<dbReference type="Proteomes" id="UP000218113">
    <property type="component" value="Unassembled WGS sequence"/>
</dbReference>
<dbReference type="NCBIfam" id="TIGR00277">
    <property type="entry name" value="HDIG"/>
    <property type="match status" value="1"/>
</dbReference>
<evidence type="ECO:0000259" key="2">
    <source>
        <dbReference type="SMART" id="SM00471"/>
    </source>
</evidence>
<reference evidence="4" key="1">
    <citation type="submission" date="2017-08" db="EMBL/GenBank/DDBJ databases">
        <title>A dynamic microbial community with high functional redundancy inhabits the cold, oxic subseafloor aquifer.</title>
        <authorList>
            <person name="Tully B.J."/>
            <person name="Wheat C.G."/>
            <person name="Glazer B.T."/>
            <person name="Huber J.A."/>
        </authorList>
    </citation>
    <scope>NUCLEOTIDE SEQUENCE [LARGE SCALE GENOMIC DNA]</scope>
</reference>
<dbReference type="CDD" id="cd00077">
    <property type="entry name" value="HDc"/>
    <property type="match status" value="1"/>
</dbReference>
<protein>
    <recommendedName>
        <fullName evidence="2">HD/PDEase domain-containing protein</fullName>
    </recommendedName>
</protein>
<sequence length="869" mass="98674">MKNEDLINSKIQNLPNISTLWKQRVLEKTILLLALCAIIGYLLSPKIIFQPTVYDEGDIIRQTIIVDEDILIRDRVSTRLKREQLLKETRTPYDFDPNILGQTNKLIHRAFQTIRSQFVLLKKENKEIAARQRNLGKNYFYKLEEQELLAQKIRFYDDYKELQEERLEKLAEGGQLSTKGFSQKQKLDVDLNSANLILNDLLEKESLLEKEIGIFPTNFRTLAQEIKIQSKSIENRQISAILNFIKTLHLDVNDKELDAFQFDFYQKEVEDQLLNLMTRVLMKKVILSKALLQEEKSLIEVRNLVSGETTKNNSINSFVGLEEARALIKRSIEENLKGNESGKIKTFLILISHKLIRPTITANKQIFERRKEAITAEMSPVFFSLKKGEIIARTGDRITRHQAELIRGYYSEISNIDQIPKTIGFILVALISFSLVYLSFQVRDEARLTFKSLLLMATAIVISMLLVKGGALVGKIIETQYIGIQDEIYQYMLPVALSSMLVGILINFEAGLLAGLLTSLFVSIMQQGNLFYFAYAMMGSLVAALPVTNFTTRHAILIHGLKISAINLPMMFVIYLIEANQLDIFIWANISSALLGGLVTAIIVSVLLPFFESLFDVTTNIKLLELSNMHHPALKDLIFQAPGTYQHSIIVGNLAEAAAHEINANALLARVASYYHDIGKGVESHYFIENKPQQAKNIHDEMDPYVSAQAIIDHLKKGAEIADRHRLGSAIKDILLQHHGTGLVKFFYHKAKAQAKEQDSSLEVDPSRFRYLGPKPQSLEAGLVMLADAAEASTRSLDNPTPESISKMVNKVGWGILEDKQLDESGMTLKKFRQVMDTFTTVLTSIHHHRIKYPEENTIDYENVSRHRQ</sequence>
<dbReference type="SMART" id="SM00471">
    <property type="entry name" value="HDc"/>
    <property type="match status" value="1"/>
</dbReference>
<keyword evidence="1" id="KW-1133">Transmembrane helix</keyword>
<dbReference type="Pfam" id="PF07697">
    <property type="entry name" value="7TMR-HDED"/>
    <property type="match status" value="1"/>
</dbReference>
<dbReference type="Gene3D" id="1.10.3210.10">
    <property type="entry name" value="Hypothetical protein af1432"/>
    <property type="match status" value="1"/>
</dbReference>
<feature type="transmembrane region" description="Helical" evidence="1">
    <location>
        <begin position="452"/>
        <end position="471"/>
    </location>
</feature>
<dbReference type="EMBL" id="NVSR01000139">
    <property type="protein sequence ID" value="PCI23654.1"/>
    <property type="molecule type" value="Genomic_DNA"/>
</dbReference>
<comment type="caution">
    <text evidence="3">The sequence shown here is derived from an EMBL/GenBank/DDBJ whole genome shotgun (WGS) entry which is preliminary data.</text>
</comment>
<feature type="transmembrane region" description="Helical" evidence="1">
    <location>
        <begin position="491"/>
        <end position="518"/>
    </location>
</feature>
<accession>A0A2A4SR86</accession>
<feature type="transmembrane region" description="Helical" evidence="1">
    <location>
        <begin position="584"/>
        <end position="611"/>
    </location>
</feature>
<dbReference type="Pfam" id="PF07698">
    <property type="entry name" value="7TM-7TMR_HD"/>
    <property type="match status" value="1"/>
</dbReference>
<name>A0A2A4SR86_9DELT</name>
<evidence type="ECO:0000256" key="1">
    <source>
        <dbReference type="SAM" id="Phobius"/>
    </source>
</evidence>
<proteinExistence type="predicted"/>
<keyword evidence="1" id="KW-0812">Transmembrane</keyword>
<feature type="transmembrane region" description="Helical" evidence="1">
    <location>
        <begin position="556"/>
        <end position="577"/>
    </location>
</feature>
<feature type="transmembrane region" description="Helical" evidence="1">
    <location>
        <begin position="422"/>
        <end position="440"/>
    </location>
</feature>
<dbReference type="InterPro" id="IPR003607">
    <property type="entry name" value="HD/PDEase_dom"/>
</dbReference>
<dbReference type="InterPro" id="IPR011624">
    <property type="entry name" value="Metal-dep_PHydrolase_7TM_extra"/>
</dbReference>
<dbReference type="AlphaFoldDB" id="A0A2A4SR86"/>
<feature type="transmembrane region" description="Helical" evidence="1">
    <location>
        <begin position="25"/>
        <end position="43"/>
    </location>
</feature>
<dbReference type="InterPro" id="IPR011621">
    <property type="entry name" value="Metal-dep_PHydrolase_7TM_intra"/>
</dbReference>
<dbReference type="InterPro" id="IPR006674">
    <property type="entry name" value="HD_domain"/>
</dbReference>
<evidence type="ECO:0000313" key="3">
    <source>
        <dbReference type="EMBL" id="PCI23654.1"/>
    </source>
</evidence>
<dbReference type="SUPFAM" id="SSF109604">
    <property type="entry name" value="HD-domain/PDEase-like"/>
    <property type="match status" value="1"/>
</dbReference>
<feature type="domain" description="HD/PDEase" evidence="2">
    <location>
        <begin position="640"/>
        <end position="802"/>
    </location>
</feature>
<dbReference type="InterPro" id="IPR006675">
    <property type="entry name" value="HDIG_dom"/>
</dbReference>